<dbReference type="InterPro" id="IPR036764">
    <property type="entry name" value="Peptidase_Prp_sf"/>
</dbReference>
<sequence length="107" mass="12107">MTNITFYKTNNSFVGFRVLGHSGYAEEGSDIVCAGISVLTINFINSVDSFTNDKFILNENPDKALIEFKFKSKSSEQSQLLFKSLALGLNDLYEENRDFISLDYKEV</sequence>
<organism evidence="7 10">
    <name type="scientific">Eubacterium ventriosum</name>
    <dbReference type="NCBI Taxonomy" id="39496"/>
    <lineage>
        <taxon>Bacteria</taxon>
        <taxon>Bacillati</taxon>
        <taxon>Bacillota</taxon>
        <taxon>Clostridia</taxon>
        <taxon>Eubacteriales</taxon>
        <taxon>Eubacteriaceae</taxon>
        <taxon>Eubacterium</taxon>
    </lineage>
</organism>
<dbReference type="GO" id="GO:0042254">
    <property type="term" value="P:ribosome biogenesis"/>
    <property type="evidence" value="ECO:0007669"/>
    <property type="project" value="UniProtKB-KW"/>
</dbReference>
<proteinExistence type="inferred from homology"/>
<name>A0A413R9J9_9FIRM</name>
<evidence type="ECO:0000256" key="3">
    <source>
        <dbReference type="ARBA" id="ARBA00022801"/>
    </source>
</evidence>
<keyword evidence="3" id="KW-0378">Hydrolase</keyword>
<dbReference type="InterPro" id="IPR007422">
    <property type="entry name" value="Peptidase_Prp"/>
</dbReference>
<evidence type="ECO:0000313" key="8">
    <source>
        <dbReference type="EMBL" id="RHL46325.1"/>
    </source>
</evidence>
<dbReference type="Gene3D" id="3.30.70.1490">
    <property type="entry name" value="Cysteine protease Prp"/>
    <property type="match status" value="1"/>
</dbReference>
<keyword evidence="2 7" id="KW-0645">Protease</keyword>
<evidence type="ECO:0000256" key="6">
    <source>
        <dbReference type="ARBA" id="ARBA00044538"/>
    </source>
</evidence>
<dbReference type="CDD" id="cd16332">
    <property type="entry name" value="Prp-like"/>
    <property type="match status" value="1"/>
</dbReference>
<dbReference type="PANTHER" id="PTHR39178">
    <property type="entry name" value="HYPOTHETICAL RIBOSOME-ASSOCIATED PROTEIN"/>
    <property type="match status" value="1"/>
</dbReference>
<dbReference type="GO" id="GO:0008234">
    <property type="term" value="F:cysteine-type peptidase activity"/>
    <property type="evidence" value="ECO:0007669"/>
    <property type="project" value="UniProtKB-KW"/>
</dbReference>
<gene>
    <name evidence="8" type="ORF">DW018_03795</name>
    <name evidence="7" type="ORF">DW944_05100</name>
</gene>
<dbReference type="Proteomes" id="UP000284779">
    <property type="component" value="Unassembled WGS sequence"/>
</dbReference>
<evidence type="ECO:0000313" key="7">
    <source>
        <dbReference type="EMBL" id="RHA19112.1"/>
    </source>
</evidence>
<keyword evidence="4" id="KW-0788">Thiol protease</keyword>
<evidence type="ECO:0000313" key="10">
    <source>
        <dbReference type="Proteomes" id="UP000284779"/>
    </source>
</evidence>
<dbReference type="EMBL" id="QROT01000003">
    <property type="protein sequence ID" value="RHL46325.1"/>
    <property type="molecule type" value="Genomic_DNA"/>
</dbReference>
<dbReference type="RefSeq" id="WP_005358471.1">
    <property type="nucleotide sequence ID" value="NZ_CABJDQ010000003.1"/>
</dbReference>
<comment type="caution">
    <text evidence="7">The sequence shown here is derived from an EMBL/GenBank/DDBJ whole genome shotgun (WGS) entry which is preliminary data.</text>
</comment>
<comment type="similarity">
    <text evidence="5">Belongs to the Prp family.</text>
</comment>
<keyword evidence="1" id="KW-0690">Ribosome biogenesis</keyword>
<dbReference type="EMBL" id="QSFD01000004">
    <property type="protein sequence ID" value="RHA19112.1"/>
    <property type="molecule type" value="Genomic_DNA"/>
</dbReference>
<accession>A0A413R9J9</accession>
<protein>
    <recommendedName>
        <fullName evidence="6">Ribosomal processing cysteine protease Prp</fullName>
    </recommendedName>
</protein>
<dbReference type="PANTHER" id="PTHR39178:SF1">
    <property type="entry name" value="RIBOSOMAL-PROCESSING CYSTEINE PROTEASE PRP"/>
    <property type="match status" value="1"/>
</dbReference>
<evidence type="ECO:0000256" key="1">
    <source>
        <dbReference type="ARBA" id="ARBA00022517"/>
    </source>
</evidence>
<keyword evidence="10" id="KW-1185">Reference proteome</keyword>
<dbReference type="GO" id="GO:0006508">
    <property type="term" value="P:proteolysis"/>
    <property type="evidence" value="ECO:0007669"/>
    <property type="project" value="UniProtKB-KW"/>
</dbReference>
<dbReference type="Pfam" id="PF04327">
    <property type="entry name" value="Peptidase_Prp"/>
    <property type="match status" value="1"/>
</dbReference>
<dbReference type="SUPFAM" id="SSF118010">
    <property type="entry name" value="TM1457-like"/>
    <property type="match status" value="1"/>
</dbReference>
<dbReference type="AlphaFoldDB" id="A0A413R9J9"/>
<dbReference type="GeneID" id="66466354"/>
<evidence type="ECO:0000256" key="4">
    <source>
        <dbReference type="ARBA" id="ARBA00022807"/>
    </source>
</evidence>
<evidence type="ECO:0000256" key="2">
    <source>
        <dbReference type="ARBA" id="ARBA00022670"/>
    </source>
</evidence>
<evidence type="ECO:0000313" key="9">
    <source>
        <dbReference type="Proteomes" id="UP000283314"/>
    </source>
</evidence>
<reference evidence="9 10" key="1">
    <citation type="submission" date="2018-08" db="EMBL/GenBank/DDBJ databases">
        <title>A genome reference for cultivated species of the human gut microbiota.</title>
        <authorList>
            <person name="Zou Y."/>
            <person name="Xue W."/>
            <person name="Luo G."/>
        </authorList>
    </citation>
    <scope>NUCLEOTIDE SEQUENCE [LARGE SCALE GENOMIC DNA]</scope>
    <source>
        <strain evidence="8 9">AF37-4</strain>
        <strain evidence="7 10">AM44-11BH</strain>
    </source>
</reference>
<evidence type="ECO:0000256" key="5">
    <source>
        <dbReference type="ARBA" id="ARBA00044503"/>
    </source>
</evidence>
<dbReference type="Proteomes" id="UP000283314">
    <property type="component" value="Unassembled WGS sequence"/>
</dbReference>